<dbReference type="InterPro" id="IPR029063">
    <property type="entry name" value="SAM-dependent_MTases_sf"/>
</dbReference>
<dbReference type="InterPro" id="IPR026170">
    <property type="entry name" value="FAM173A/B"/>
</dbReference>
<keyword evidence="4" id="KW-0472">Membrane</keyword>
<protein>
    <recommendedName>
        <fullName evidence="7">Methyltransferase</fullName>
    </recommendedName>
</protein>
<evidence type="ECO:0000256" key="3">
    <source>
        <dbReference type="ARBA" id="ARBA00022691"/>
    </source>
</evidence>
<evidence type="ECO:0000313" key="5">
    <source>
        <dbReference type="EMBL" id="TCS72882.1"/>
    </source>
</evidence>
<comment type="caution">
    <text evidence="5">The sequence shown here is derived from an EMBL/GenBank/DDBJ whole genome shotgun (WGS) entry which is preliminary data.</text>
</comment>
<dbReference type="PANTHER" id="PTHR13610:SF9">
    <property type="entry name" value="FI06469P"/>
    <property type="match status" value="1"/>
</dbReference>
<keyword evidence="1" id="KW-0489">Methyltransferase</keyword>
<dbReference type="Proteomes" id="UP000295135">
    <property type="component" value="Unassembled WGS sequence"/>
</dbReference>
<evidence type="ECO:0000256" key="1">
    <source>
        <dbReference type="ARBA" id="ARBA00022603"/>
    </source>
</evidence>
<evidence type="ECO:0000313" key="6">
    <source>
        <dbReference type="Proteomes" id="UP000295135"/>
    </source>
</evidence>
<evidence type="ECO:0008006" key="7">
    <source>
        <dbReference type="Google" id="ProtNLM"/>
    </source>
</evidence>
<keyword evidence="4" id="KW-1133">Transmembrane helix</keyword>
<evidence type="ECO:0000256" key="4">
    <source>
        <dbReference type="SAM" id="Phobius"/>
    </source>
</evidence>
<keyword evidence="4" id="KW-0812">Transmembrane</keyword>
<accession>A0A4R3JZI2</accession>
<keyword evidence="2" id="KW-0808">Transferase</keyword>
<keyword evidence="6" id="KW-1185">Reference proteome</keyword>
<dbReference type="EMBL" id="SLZY01000003">
    <property type="protein sequence ID" value="TCS72882.1"/>
    <property type="molecule type" value="Genomic_DNA"/>
</dbReference>
<keyword evidence="3" id="KW-0949">S-adenosyl-L-methionine</keyword>
<feature type="transmembrane region" description="Helical" evidence="4">
    <location>
        <begin position="50"/>
        <end position="78"/>
    </location>
</feature>
<gene>
    <name evidence="5" type="ORF">EDC61_1033</name>
</gene>
<proteinExistence type="predicted"/>
<sequence>MVHLCAWIVAVALAQFIEPFWPGLLLIQGFAAGIISLLARLPVWWRWINLLFFPLIGFAQQLAIAPAWYLLALALLLLTQFGALRSRVPLYLSSQRAKAELTRLLPAQPGLQLLDVGSGLGGLLAHLAQARPDLKLSGIESAPLLWLLSRLRLGRRADIRFGDLWQTDLSSYDVVYAFLSPEPMARLWDKTRREMKPGSLFISNSFAVPGVPPDAEVELDDLHRGRLLIWRLS</sequence>
<dbReference type="GO" id="GO:0032259">
    <property type="term" value="P:methylation"/>
    <property type="evidence" value="ECO:0007669"/>
    <property type="project" value="UniProtKB-KW"/>
</dbReference>
<dbReference type="SUPFAM" id="SSF53335">
    <property type="entry name" value="S-adenosyl-L-methionine-dependent methyltransferases"/>
    <property type="match status" value="1"/>
</dbReference>
<organism evidence="5 6">
    <name type="scientific">Sulfuritortus calidifontis</name>
    <dbReference type="NCBI Taxonomy" id="1914471"/>
    <lineage>
        <taxon>Bacteria</taxon>
        <taxon>Pseudomonadati</taxon>
        <taxon>Pseudomonadota</taxon>
        <taxon>Betaproteobacteria</taxon>
        <taxon>Nitrosomonadales</taxon>
        <taxon>Thiobacillaceae</taxon>
        <taxon>Sulfuritortus</taxon>
    </lineage>
</organism>
<feature type="transmembrane region" description="Helical" evidence="4">
    <location>
        <begin position="24"/>
        <end position="43"/>
    </location>
</feature>
<reference evidence="5 6" key="1">
    <citation type="submission" date="2019-03" db="EMBL/GenBank/DDBJ databases">
        <title>Genomic Encyclopedia of Type Strains, Phase IV (KMG-IV): sequencing the most valuable type-strain genomes for metagenomic binning, comparative biology and taxonomic classification.</title>
        <authorList>
            <person name="Goeker M."/>
        </authorList>
    </citation>
    <scope>NUCLEOTIDE SEQUENCE [LARGE SCALE GENOMIC DNA]</scope>
    <source>
        <strain evidence="5 6">DSM 103923</strain>
    </source>
</reference>
<dbReference type="Gene3D" id="3.40.50.150">
    <property type="entry name" value="Vaccinia Virus protein VP39"/>
    <property type="match status" value="1"/>
</dbReference>
<dbReference type="PANTHER" id="PTHR13610">
    <property type="entry name" value="METHYLTRANSFERASE DOMAIN-CONTAINING PROTEIN"/>
    <property type="match status" value="1"/>
</dbReference>
<evidence type="ECO:0000256" key="2">
    <source>
        <dbReference type="ARBA" id="ARBA00022679"/>
    </source>
</evidence>
<name>A0A4R3JZI2_9PROT</name>
<dbReference type="AlphaFoldDB" id="A0A4R3JZI2"/>
<dbReference type="GO" id="GO:0016279">
    <property type="term" value="F:protein-lysine N-methyltransferase activity"/>
    <property type="evidence" value="ECO:0007669"/>
    <property type="project" value="InterPro"/>
</dbReference>